<feature type="transmembrane region" description="Helical" evidence="7">
    <location>
        <begin position="421"/>
        <end position="440"/>
    </location>
</feature>
<feature type="transmembrane region" description="Helical" evidence="7">
    <location>
        <begin position="141"/>
        <end position="162"/>
    </location>
</feature>
<dbReference type="NCBIfam" id="TIGR00797">
    <property type="entry name" value="matE"/>
    <property type="match status" value="1"/>
</dbReference>
<accession>A0ABW9RTC8</accession>
<protein>
    <submittedName>
        <fullName evidence="8">MATE family efflux transporter</fullName>
    </submittedName>
</protein>
<keyword evidence="9" id="KW-1185">Reference proteome</keyword>
<dbReference type="Proteomes" id="UP000798808">
    <property type="component" value="Unassembled WGS sequence"/>
</dbReference>
<keyword evidence="6 7" id="KW-0472">Membrane</keyword>
<keyword evidence="4 7" id="KW-0812">Transmembrane</keyword>
<feature type="transmembrane region" description="Helical" evidence="7">
    <location>
        <begin position="288"/>
        <end position="305"/>
    </location>
</feature>
<feature type="transmembrane region" description="Helical" evidence="7">
    <location>
        <begin position="393"/>
        <end position="415"/>
    </location>
</feature>
<keyword evidence="3" id="KW-1003">Cell membrane</keyword>
<comment type="caution">
    <text evidence="8">The sequence shown here is derived from an EMBL/GenBank/DDBJ whole genome shotgun (WGS) entry which is preliminary data.</text>
</comment>
<dbReference type="InterPro" id="IPR002528">
    <property type="entry name" value="MATE_fam"/>
</dbReference>
<feature type="transmembrane region" description="Helical" evidence="7">
    <location>
        <begin position="64"/>
        <end position="85"/>
    </location>
</feature>
<feature type="transmembrane region" description="Helical" evidence="7">
    <location>
        <begin position="246"/>
        <end position="268"/>
    </location>
</feature>
<feature type="transmembrane region" description="Helical" evidence="7">
    <location>
        <begin position="97"/>
        <end position="117"/>
    </location>
</feature>
<dbReference type="EMBL" id="SMLW01000628">
    <property type="protein sequence ID" value="MTI27442.1"/>
    <property type="molecule type" value="Genomic_DNA"/>
</dbReference>
<evidence type="ECO:0000256" key="1">
    <source>
        <dbReference type="ARBA" id="ARBA00004651"/>
    </source>
</evidence>
<proteinExistence type="predicted"/>
<dbReference type="PIRSF" id="PIRSF006603">
    <property type="entry name" value="DinF"/>
    <property type="match status" value="1"/>
</dbReference>
<evidence type="ECO:0000313" key="9">
    <source>
        <dbReference type="Proteomes" id="UP000798808"/>
    </source>
</evidence>
<evidence type="ECO:0000256" key="7">
    <source>
        <dbReference type="SAM" id="Phobius"/>
    </source>
</evidence>
<feature type="transmembrane region" description="Helical" evidence="7">
    <location>
        <begin position="326"/>
        <end position="349"/>
    </location>
</feature>
<evidence type="ECO:0000256" key="5">
    <source>
        <dbReference type="ARBA" id="ARBA00022989"/>
    </source>
</evidence>
<gene>
    <name evidence="8" type="ORF">E1163_20975</name>
</gene>
<comment type="subcellular location">
    <subcellularLocation>
        <location evidence="1">Cell membrane</location>
        <topology evidence="1">Multi-pass membrane protein</topology>
    </subcellularLocation>
</comment>
<dbReference type="InterPro" id="IPR052031">
    <property type="entry name" value="Membrane_Transporter-Flippase"/>
</dbReference>
<keyword evidence="5 7" id="KW-1133">Transmembrane helix</keyword>
<evidence type="ECO:0000256" key="4">
    <source>
        <dbReference type="ARBA" id="ARBA00022692"/>
    </source>
</evidence>
<dbReference type="RefSeq" id="WP_155174443.1">
    <property type="nucleotide sequence ID" value="NZ_BAAAFL010000022.1"/>
</dbReference>
<organism evidence="8 9">
    <name type="scientific">Fulvivirga kasyanovii</name>
    <dbReference type="NCBI Taxonomy" id="396812"/>
    <lineage>
        <taxon>Bacteria</taxon>
        <taxon>Pseudomonadati</taxon>
        <taxon>Bacteroidota</taxon>
        <taxon>Cytophagia</taxon>
        <taxon>Cytophagales</taxon>
        <taxon>Fulvivirgaceae</taxon>
        <taxon>Fulvivirga</taxon>
    </lineage>
</organism>
<evidence type="ECO:0000256" key="3">
    <source>
        <dbReference type="ARBA" id="ARBA00022475"/>
    </source>
</evidence>
<feature type="transmembrane region" description="Helical" evidence="7">
    <location>
        <begin position="201"/>
        <end position="220"/>
    </location>
</feature>
<feature type="transmembrane region" description="Helical" evidence="7">
    <location>
        <begin position="21"/>
        <end position="44"/>
    </location>
</feature>
<feature type="transmembrane region" description="Helical" evidence="7">
    <location>
        <begin position="174"/>
        <end position="195"/>
    </location>
</feature>
<evidence type="ECO:0000313" key="8">
    <source>
        <dbReference type="EMBL" id="MTI27442.1"/>
    </source>
</evidence>
<feature type="transmembrane region" description="Helical" evidence="7">
    <location>
        <begin position="361"/>
        <end position="381"/>
    </location>
</feature>
<name>A0ABW9RTC8_9BACT</name>
<dbReference type="Pfam" id="PF01554">
    <property type="entry name" value="MatE"/>
    <property type="match status" value="2"/>
</dbReference>
<keyword evidence="2" id="KW-0813">Transport</keyword>
<sequence length="461" mass="50128">MENNDEILNGPVIPTSLKLAIPVMIGQILSLVYGIIDLVFVSMIDKDSTSLISGMGLIFPIYMLYLALGIGLFTGVSVLVARAVGERNKFILDKVSSSGILISIVVSVVSALLFYVFGKDVIHALAGTEISDMAMVAATDYLYYILPGLCFLLFNQMMLGIFQGEGQVKHYAASMFLSTVLNIILSPLCIFTFNLGVAGSAVATSISIFVAFLYLLGAFAKKENQVQLNWKVGETKSFIVKEIARIGIAHVACILIINIASMVMNFIIGSISETAMNSWVLVIRMDEFLLFIGYAFGTSTLTMVGQSHGIGNVNRIQEVFKKNIMLVTFMGLICVGIYNLAAPLLFSFFTNVPEVIDGSVLQVRILSLTYIAIIITIVINSTFQATGRAIPGVVLEVIRMLIISIPLSYTAVFVWGASITTVFYIIGGANIFVLAIGMIWSTRYVNKMTKSSASMQHSFTT</sequence>
<evidence type="ECO:0000256" key="6">
    <source>
        <dbReference type="ARBA" id="ARBA00023136"/>
    </source>
</evidence>
<dbReference type="PANTHER" id="PTHR43549:SF2">
    <property type="entry name" value="MULTIDRUG RESISTANCE PROTEIN NORM-RELATED"/>
    <property type="match status" value="1"/>
</dbReference>
<evidence type="ECO:0000256" key="2">
    <source>
        <dbReference type="ARBA" id="ARBA00022448"/>
    </source>
</evidence>
<dbReference type="InterPro" id="IPR048279">
    <property type="entry name" value="MdtK-like"/>
</dbReference>
<reference evidence="8 9" key="1">
    <citation type="submission" date="2019-02" db="EMBL/GenBank/DDBJ databases">
        <authorList>
            <person name="Goldberg S.R."/>
            <person name="Haltli B.A."/>
            <person name="Correa H."/>
            <person name="Russell K.G."/>
        </authorList>
    </citation>
    <scope>NUCLEOTIDE SEQUENCE [LARGE SCALE GENOMIC DNA]</scope>
    <source>
        <strain evidence="8 9">JCM 16186</strain>
    </source>
</reference>
<dbReference type="PANTHER" id="PTHR43549">
    <property type="entry name" value="MULTIDRUG RESISTANCE PROTEIN YPNP-RELATED"/>
    <property type="match status" value="1"/>
</dbReference>